<name>E3SLM4_9CAUD</name>
<dbReference type="Pfam" id="PF00462">
    <property type="entry name" value="Glutaredoxin"/>
    <property type="match status" value="1"/>
</dbReference>
<evidence type="ECO:0000259" key="1">
    <source>
        <dbReference type="Pfam" id="PF00462"/>
    </source>
</evidence>
<dbReference type="GeneID" id="10328876"/>
<accession>E3SLM4</accession>
<dbReference type="EMBL" id="GU071098">
    <property type="protein sequence ID" value="ADO98372.1"/>
    <property type="molecule type" value="Genomic_DNA"/>
</dbReference>
<evidence type="ECO:0000313" key="2">
    <source>
        <dbReference type="EMBL" id="ADO98372.1"/>
    </source>
</evidence>
<gene>
    <name evidence="2" type="ORF">SSSM7_311</name>
</gene>
<organism evidence="2 3">
    <name type="scientific">Synechococcus phage S-SSM7</name>
    <dbReference type="NCBI Taxonomy" id="445686"/>
    <lineage>
        <taxon>Viruses</taxon>
        <taxon>Duplodnaviria</taxon>
        <taxon>Heunggongvirae</taxon>
        <taxon>Uroviricota</taxon>
        <taxon>Caudoviricetes</taxon>
        <taxon>Pantevenvirales</taxon>
        <taxon>Kyanoviridae</taxon>
        <taxon>Lipsvirus</taxon>
        <taxon>Lipsvirus ssm7</taxon>
    </lineage>
</organism>
<dbReference type="Proteomes" id="UP000006527">
    <property type="component" value="Segment"/>
</dbReference>
<reference evidence="2 3" key="1">
    <citation type="journal article" date="2010" name="Environ. Microbiol.">
        <title>Genomic analysis of oceanic cyanobacterial myoviruses compared with T4-like myoviruses from diverse hosts and environments.</title>
        <authorList>
            <person name="Sullivan M.B."/>
            <person name="Huang K.H."/>
            <person name="Ignacio-Espinoza J.C."/>
            <person name="Berlin A.M."/>
            <person name="Kelly L."/>
            <person name="Weigele P.R."/>
            <person name="DeFrancesco A.S."/>
            <person name="Kern S.E."/>
            <person name="Thompson L.R."/>
            <person name="Young S."/>
            <person name="Yandava C."/>
            <person name="Fu R."/>
            <person name="Krastins B."/>
            <person name="Chase M."/>
            <person name="Sarracino D."/>
            <person name="Osburne M.S."/>
            <person name="Henn M.R."/>
            <person name="Chisholm S.W."/>
        </authorList>
    </citation>
    <scope>NUCLEOTIDE SEQUENCE [LARGE SCALE GENOMIC DNA]</scope>
    <source>
        <strain evidence="2">8109-3</strain>
    </source>
</reference>
<proteinExistence type="predicted"/>
<protein>
    <submittedName>
        <fullName evidence="2">Glutaredoxin-related protein</fullName>
    </submittedName>
</protein>
<dbReference type="SUPFAM" id="SSF52833">
    <property type="entry name" value="Thioredoxin-like"/>
    <property type="match status" value="1"/>
</dbReference>
<dbReference type="RefSeq" id="YP_004324359.1">
    <property type="nucleotide sequence ID" value="NC_015287.1"/>
</dbReference>
<dbReference type="InterPro" id="IPR036249">
    <property type="entry name" value="Thioredoxin-like_sf"/>
</dbReference>
<feature type="domain" description="Glutaredoxin" evidence="1">
    <location>
        <begin position="3"/>
        <end position="61"/>
    </location>
</feature>
<sequence length="82" mass="9752">MFIIYGKNKCPMCYKVKTVFELLGRDYEYKELDKDYTAEEFEEKFPDVIELPQVMLDNKVIGNANQTLKYLKEHRVYSNDAS</sequence>
<dbReference type="InterPro" id="IPR002109">
    <property type="entry name" value="Glutaredoxin"/>
</dbReference>
<dbReference type="PROSITE" id="PS51354">
    <property type="entry name" value="GLUTAREDOXIN_2"/>
    <property type="match status" value="1"/>
</dbReference>
<keyword evidence="3" id="KW-1185">Reference proteome</keyword>
<dbReference type="KEGG" id="vg:10328876"/>
<evidence type="ECO:0000313" key="3">
    <source>
        <dbReference type="Proteomes" id="UP000006527"/>
    </source>
</evidence>
<dbReference type="Gene3D" id="3.40.30.10">
    <property type="entry name" value="Glutaredoxin"/>
    <property type="match status" value="1"/>
</dbReference>
<dbReference type="OrthoDB" id="25064at10239"/>